<comment type="caution">
    <text evidence="2">The sequence shown here is derived from an EMBL/GenBank/DDBJ whole genome shotgun (WGS) entry which is preliminary data.</text>
</comment>
<reference evidence="2 3" key="2">
    <citation type="submission" date="2016-12" db="EMBL/GenBank/DDBJ databases">
        <title>Draft Genome Sequence of Cystobacter ferrugineus Strain Cbfe23.</title>
        <authorList>
            <person name="Akbar S."/>
            <person name="Dowd S.E."/>
            <person name="Stevens D.C."/>
        </authorList>
    </citation>
    <scope>NUCLEOTIDE SEQUENCE [LARGE SCALE GENOMIC DNA]</scope>
    <source>
        <strain evidence="2 3">Cbfe23</strain>
    </source>
</reference>
<protein>
    <submittedName>
        <fullName evidence="2">Acyl carrier protein</fullName>
    </submittedName>
</protein>
<dbReference type="STRING" id="83449.BON30_03690"/>
<proteinExistence type="predicted"/>
<sequence length="93" mass="10382">MVEHELVVLDEIRRIVSHELEWSGPVEPVHHLMRDLQLDSLGLTVLAVELENRFRIRLSMEDSVGVVTVGDLMHLVASRLSGGTRDAFVEGAP</sequence>
<name>A0A1L9BJA7_9BACT</name>
<feature type="domain" description="Carrier" evidence="1">
    <location>
        <begin position="3"/>
        <end position="80"/>
    </location>
</feature>
<reference evidence="3" key="1">
    <citation type="submission" date="2016-11" db="EMBL/GenBank/DDBJ databases">
        <authorList>
            <person name="Shukria A."/>
            <person name="Stevens D.C."/>
        </authorList>
    </citation>
    <scope>NUCLEOTIDE SEQUENCE [LARGE SCALE GENOMIC DNA]</scope>
    <source>
        <strain evidence="3">Cbfe23</strain>
    </source>
</reference>
<keyword evidence="3" id="KW-1185">Reference proteome</keyword>
<dbReference type="SUPFAM" id="SSF47336">
    <property type="entry name" value="ACP-like"/>
    <property type="match status" value="1"/>
</dbReference>
<dbReference type="OrthoDB" id="5382944at2"/>
<dbReference type="PROSITE" id="PS50075">
    <property type="entry name" value="CARRIER"/>
    <property type="match status" value="1"/>
</dbReference>
<evidence type="ECO:0000259" key="1">
    <source>
        <dbReference type="PROSITE" id="PS50075"/>
    </source>
</evidence>
<evidence type="ECO:0000313" key="2">
    <source>
        <dbReference type="EMBL" id="OJH42319.1"/>
    </source>
</evidence>
<accession>A0A1L9BJA7</accession>
<organism evidence="2 3">
    <name type="scientific">Cystobacter ferrugineus</name>
    <dbReference type="NCBI Taxonomy" id="83449"/>
    <lineage>
        <taxon>Bacteria</taxon>
        <taxon>Pseudomonadati</taxon>
        <taxon>Myxococcota</taxon>
        <taxon>Myxococcia</taxon>
        <taxon>Myxococcales</taxon>
        <taxon>Cystobacterineae</taxon>
        <taxon>Archangiaceae</taxon>
        <taxon>Cystobacter</taxon>
    </lineage>
</organism>
<dbReference type="RefSeq" id="WP_071896410.1">
    <property type="nucleotide sequence ID" value="NZ_MPIN01000001.1"/>
</dbReference>
<dbReference type="Gene3D" id="1.10.1200.10">
    <property type="entry name" value="ACP-like"/>
    <property type="match status" value="1"/>
</dbReference>
<dbReference type="Proteomes" id="UP000182229">
    <property type="component" value="Unassembled WGS sequence"/>
</dbReference>
<dbReference type="InterPro" id="IPR036736">
    <property type="entry name" value="ACP-like_sf"/>
</dbReference>
<dbReference type="InterPro" id="IPR009081">
    <property type="entry name" value="PP-bd_ACP"/>
</dbReference>
<evidence type="ECO:0000313" key="3">
    <source>
        <dbReference type="Proteomes" id="UP000182229"/>
    </source>
</evidence>
<gene>
    <name evidence="2" type="ORF">BON30_03690</name>
</gene>
<dbReference type="EMBL" id="MPIN01000001">
    <property type="protein sequence ID" value="OJH42319.1"/>
    <property type="molecule type" value="Genomic_DNA"/>
</dbReference>
<dbReference type="Pfam" id="PF00550">
    <property type="entry name" value="PP-binding"/>
    <property type="match status" value="1"/>
</dbReference>
<dbReference type="AlphaFoldDB" id="A0A1L9BJA7"/>